<dbReference type="PRINTS" id="PR00455">
    <property type="entry name" value="HTHTETR"/>
</dbReference>
<accession>A0ABN1TUE6</accession>
<evidence type="ECO:0000313" key="6">
    <source>
        <dbReference type="EMBL" id="GAA1101225.1"/>
    </source>
</evidence>
<evidence type="ECO:0000256" key="3">
    <source>
        <dbReference type="ARBA" id="ARBA00023163"/>
    </source>
</evidence>
<feature type="domain" description="HTH tetR-type" evidence="5">
    <location>
        <begin position="16"/>
        <end position="75"/>
    </location>
</feature>
<dbReference type="Proteomes" id="UP001501581">
    <property type="component" value="Unassembled WGS sequence"/>
</dbReference>
<sequence length="192" mass="20598">MSTDGERGAERIRDRERTRRAVLTAAERIFAERGTGAAIADVAREAGVSKSGLLHHFPSREELIGAVVAHVIAKSWEEIHALVDPADDRPGAFTRGYLRAMTGDSPYLSELFSASGLIAHLGTTAALGHLEGLEHDDAARLRAAFDADGLPPGRAAAVRYAAEGIALSLNTPYLTESQRLEVRAELFALTEL</sequence>
<dbReference type="InterPro" id="IPR009057">
    <property type="entry name" value="Homeodomain-like_sf"/>
</dbReference>
<feature type="DNA-binding region" description="H-T-H motif" evidence="4">
    <location>
        <begin position="38"/>
        <end position="57"/>
    </location>
</feature>
<keyword evidence="1" id="KW-0805">Transcription regulation</keyword>
<dbReference type="PANTHER" id="PTHR30055:SF234">
    <property type="entry name" value="HTH-TYPE TRANSCRIPTIONAL REGULATOR BETI"/>
    <property type="match status" value="1"/>
</dbReference>
<dbReference type="Pfam" id="PF17937">
    <property type="entry name" value="TetR_C_28"/>
    <property type="match status" value="1"/>
</dbReference>
<dbReference type="EMBL" id="BAAALG010000007">
    <property type="protein sequence ID" value="GAA1101225.1"/>
    <property type="molecule type" value="Genomic_DNA"/>
</dbReference>
<dbReference type="Gene3D" id="1.10.357.10">
    <property type="entry name" value="Tetracycline Repressor, domain 2"/>
    <property type="match status" value="1"/>
</dbReference>
<dbReference type="InterPro" id="IPR001647">
    <property type="entry name" value="HTH_TetR"/>
</dbReference>
<keyword evidence="7" id="KW-1185">Reference proteome</keyword>
<name>A0ABN1TUE6_9ACTN</name>
<gene>
    <name evidence="6" type="ORF">GCM10009668_19320</name>
</gene>
<evidence type="ECO:0000259" key="5">
    <source>
        <dbReference type="PROSITE" id="PS50977"/>
    </source>
</evidence>
<evidence type="ECO:0000256" key="4">
    <source>
        <dbReference type="PROSITE-ProRule" id="PRU00335"/>
    </source>
</evidence>
<keyword evidence="3" id="KW-0804">Transcription</keyword>
<keyword evidence="2 4" id="KW-0238">DNA-binding</keyword>
<protein>
    <submittedName>
        <fullName evidence="6">TetR/AcrR family transcriptional regulator</fullName>
    </submittedName>
</protein>
<evidence type="ECO:0000256" key="1">
    <source>
        <dbReference type="ARBA" id="ARBA00023015"/>
    </source>
</evidence>
<proteinExistence type="predicted"/>
<evidence type="ECO:0000313" key="7">
    <source>
        <dbReference type="Proteomes" id="UP001501581"/>
    </source>
</evidence>
<dbReference type="SUPFAM" id="SSF46689">
    <property type="entry name" value="Homeodomain-like"/>
    <property type="match status" value="1"/>
</dbReference>
<evidence type="ECO:0000256" key="2">
    <source>
        <dbReference type="ARBA" id="ARBA00023125"/>
    </source>
</evidence>
<dbReference type="InterPro" id="IPR041479">
    <property type="entry name" value="TetR_CgmR_C"/>
</dbReference>
<dbReference type="InterPro" id="IPR050109">
    <property type="entry name" value="HTH-type_TetR-like_transc_reg"/>
</dbReference>
<organism evidence="6 7">
    <name type="scientific">Nocardioides dubius</name>
    <dbReference type="NCBI Taxonomy" id="317019"/>
    <lineage>
        <taxon>Bacteria</taxon>
        <taxon>Bacillati</taxon>
        <taxon>Actinomycetota</taxon>
        <taxon>Actinomycetes</taxon>
        <taxon>Propionibacteriales</taxon>
        <taxon>Nocardioidaceae</taxon>
        <taxon>Nocardioides</taxon>
    </lineage>
</organism>
<comment type="caution">
    <text evidence="6">The sequence shown here is derived from an EMBL/GenBank/DDBJ whole genome shotgun (WGS) entry which is preliminary data.</text>
</comment>
<dbReference type="RefSeq" id="WP_343993781.1">
    <property type="nucleotide sequence ID" value="NZ_BAAALG010000007.1"/>
</dbReference>
<dbReference type="PANTHER" id="PTHR30055">
    <property type="entry name" value="HTH-TYPE TRANSCRIPTIONAL REGULATOR RUTR"/>
    <property type="match status" value="1"/>
</dbReference>
<dbReference type="PROSITE" id="PS50977">
    <property type="entry name" value="HTH_TETR_2"/>
    <property type="match status" value="1"/>
</dbReference>
<reference evidence="6 7" key="1">
    <citation type="journal article" date="2019" name="Int. J. Syst. Evol. Microbiol.">
        <title>The Global Catalogue of Microorganisms (GCM) 10K type strain sequencing project: providing services to taxonomists for standard genome sequencing and annotation.</title>
        <authorList>
            <consortium name="The Broad Institute Genomics Platform"/>
            <consortium name="The Broad Institute Genome Sequencing Center for Infectious Disease"/>
            <person name="Wu L."/>
            <person name="Ma J."/>
        </authorList>
    </citation>
    <scope>NUCLEOTIDE SEQUENCE [LARGE SCALE GENOMIC DNA]</scope>
    <source>
        <strain evidence="6 7">JCM 13008</strain>
    </source>
</reference>
<dbReference type="Pfam" id="PF00440">
    <property type="entry name" value="TetR_N"/>
    <property type="match status" value="1"/>
</dbReference>